<feature type="region of interest" description="Disordered" evidence="1">
    <location>
        <begin position="161"/>
        <end position="195"/>
    </location>
</feature>
<protein>
    <submittedName>
        <fullName evidence="2">Uncharacterized protein</fullName>
    </submittedName>
</protein>
<proteinExistence type="predicted"/>
<sequence length="327" mass="36216">MARPTLPASDMAAHRAWIAETIQAPFHRPRELARLVHPKAEPTPPTEKAPDLVDMMEAPPALADEKPWYIRERLPLAEMLRAHFGGTISPPTPVAEKRLRLKRERAEAAARAAQAEVAPTEEEAAADTPAPPTAPRTPLAEKRLRLRRERAEAALAKMDAEYEEEAEMETLPPEPTPEPEALPPASEASPAPAGKPALGVTFDMGFWTKAHAKDRIVFEPALGMPHRVACPPFHLHDEEHADPVDPVDEFLGQVIGVEHGRALLFRRRDPDVMDGCDVGGLYVAMRFWRDDTGKVWSMPVRGDDADAVRVAVWRTQNLYRRNRGGSG</sequence>
<accession>A0AAX3WKM4</accession>
<gene>
    <name evidence="2" type="ORF">KEC54_11210</name>
</gene>
<organism evidence="2 3">
    <name type="scientific">Methylorubrum extorquens</name>
    <name type="common">Methylobacterium dichloromethanicum</name>
    <name type="synonym">Methylobacterium extorquens</name>
    <dbReference type="NCBI Taxonomy" id="408"/>
    <lineage>
        <taxon>Bacteria</taxon>
        <taxon>Pseudomonadati</taxon>
        <taxon>Pseudomonadota</taxon>
        <taxon>Alphaproteobacteria</taxon>
        <taxon>Hyphomicrobiales</taxon>
        <taxon>Methylobacteriaceae</taxon>
        <taxon>Methylorubrum</taxon>
    </lineage>
</organism>
<dbReference type="AlphaFoldDB" id="A0AAX3WKM4"/>
<feature type="compositionally biased region" description="Low complexity" evidence="1">
    <location>
        <begin position="183"/>
        <end position="195"/>
    </location>
</feature>
<dbReference type="RefSeq" id="WP_283536151.1">
    <property type="nucleotide sequence ID" value="NZ_CP073633.1"/>
</dbReference>
<feature type="compositionally biased region" description="Pro residues" evidence="1">
    <location>
        <begin position="172"/>
        <end position="182"/>
    </location>
</feature>
<name>A0AAX3WKM4_METEX</name>
<feature type="region of interest" description="Disordered" evidence="1">
    <location>
        <begin position="112"/>
        <end position="140"/>
    </location>
</feature>
<dbReference type="Proteomes" id="UP001223720">
    <property type="component" value="Chromosome"/>
</dbReference>
<evidence type="ECO:0000313" key="3">
    <source>
        <dbReference type="Proteomes" id="UP001223720"/>
    </source>
</evidence>
<evidence type="ECO:0000313" key="2">
    <source>
        <dbReference type="EMBL" id="WHQ72058.1"/>
    </source>
</evidence>
<evidence type="ECO:0000256" key="1">
    <source>
        <dbReference type="SAM" id="MobiDB-lite"/>
    </source>
</evidence>
<dbReference type="EMBL" id="CP073633">
    <property type="protein sequence ID" value="WHQ72058.1"/>
    <property type="molecule type" value="Genomic_DNA"/>
</dbReference>
<reference evidence="2" key="1">
    <citation type="journal article" date="2022" name="Biotechnol. Bioprocess Eng.">
        <title>Pan-genome Analysis Reveals Comparative Genomic Features of Central Metabolic Pathways in Methylorubrum extorquens.</title>
        <authorList>
            <person name="Lee G.M."/>
            <person name="Scott-Nevros Z.K."/>
            <person name="Lee S.-M."/>
            <person name="Kim D."/>
        </authorList>
    </citation>
    <scope>NUCLEOTIDE SEQUENCE</scope>
    <source>
        <strain evidence="2">ATCC 55366</strain>
    </source>
</reference>